<dbReference type="AlphaFoldDB" id="A0A166B1Q0"/>
<reference evidence="2" key="1">
    <citation type="journal article" date="2016" name="Nat. Genet.">
        <title>A high-quality carrot genome assembly provides new insights into carotenoid accumulation and asterid genome evolution.</title>
        <authorList>
            <person name="Iorizzo M."/>
            <person name="Ellison S."/>
            <person name="Senalik D."/>
            <person name="Zeng P."/>
            <person name="Satapoomin P."/>
            <person name="Huang J."/>
            <person name="Bowman M."/>
            <person name="Iovene M."/>
            <person name="Sanseverino W."/>
            <person name="Cavagnaro P."/>
            <person name="Yildiz M."/>
            <person name="Macko-Podgorni A."/>
            <person name="Moranska E."/>
            <person name="Grzebelus E."/>
            <person name="Grzebelus D."/>
            <person name="Ashrafi H."/>
            <person name="Zheng Z."/>
            <person name="Cheng S."/>
            <person name="Spooner D."/>
            <person name="Van Deynze A."/>
            <person name="Simon P."/>
        </authorList>
    </citation>
    <scope>NUCLEOTIDE SEQUENCE [LARGE SCALE GENOMIC DNA]</scope>
    <source>
        <tissue evidence="2">Leaf</tissue>
    </source>
</reference>
<evidence type="ECO:0000256" key="1">
    <source>
        <dbReference type="SAM" id="MobiDB-lite"/>
    </source>
</evidence>
<gene>
    <name evidence="2" type="ORF">DCAR_010995</name>
</gene>
<proteinExistence type="predicted"/>
<organism evidence="2">
    <name type="scientific">Daucus carota subsp. sativus</name>
    <name type="common">Carrot</name>
    <dbReference type="NCBI Taxonomy" id="79200"/>
    <lineage>
        <taxon>Eukaryota</taxon>
        <taxon>Viridiplantae</taxon>
        <taxon>Streptophyta</taxon>
        <taxon>Embryophyta</taxon>
        <taxon>Tracheophyta</taxon>
        <taxon>Spermatophyta</taxon>
        <taxon>Magnoliopsida</taxon>
        <taxon>eudicotyledons</taxon>
        <taxon>Gunneridae</taxon>
        <taxon>Pentapetalae</taxon>
        <taxon>asterids</taxon>
        <taxon>campanulids</taxon>
        <taxon>Apiales</taxon>
        <taxon>Apiaceae</taxon>
        <taxon>Apioideae</taxon>
        <taxon>Scandiceae</taxon>
        <taxon>Daucinae</taxon>
        <taxon>Daucus</taxon>
        <taxon>Daucus sect. Daucus</taxon>
    </lineage>
</organism>
<name>A0A166B1Q0_DAUCS</name>
<dbReference type="EMBL" id="LNRQ01000003">
    <property type="protein sequence ID" value="KZN02241.1"/>
    <property type="molecule type" value="Genomic_DNA"/>
</dbReference>
<dbReference type="Gramene" id="KZN02241">
    <property type="protein sequence ID" value="KZN02241"/>
    <property type="gene ID" value="DCAR_010995"/>
</dbReference>
<sequence>MEKKKQARRGNHILSYLRFMFCAGLLLKPCKYIQGETFRDEKKTKSRGRNCYRSEQSEERRV</sequence>
<protein>
    <submittedName>
        <fullName evidence="2">Uncharacterized protein</fullName>
    </submittedName>
</protein>
<evidence type="ECO:0000313" key="2">
    <source>
        <dbReference type="EMBL" id="KZN02241.1"/>
    </source>
</evidence>
<accession>A0A166B1Q0</accession>
<comment type="caution">
    <text evidence="2">The sequence shown here is derived from an EMBL/GenBank/DDBJ whole genome shotgun (WGS) entry which is preliminary data.</text>
</comment>
<feature type="region of interest" description="Disordered" evidence="1">
    <location>
        <begin position="42"/>
        <end position="62"/>
    </location>
</feature>